<accession>A0A2N3L935</accession>
<gene>
    <name evidence="8" type="primary">cbiQ</name>
    <name evidence="8" type="ORF">COO92_04725</name>
</gene>
<evidence type="ECO:0000256" key="1">
    <source>
        <dbReference type="ARBA" id="ARBA00004651"/>
    </source>
</evidence>
<comment type="subcellular location">
    <subcellularLocation>
        <location evidence="1">Cell membrane</location>
        <topology evidence="1">Multi-pass membrane protein</topology>
    </subcellularLocation>
</comment>
<dbReference type="EMBL" id="NXGX01000002">
    <property type="protein sequence ID" value="PKR59351.1"/>
    <property type="molecule type" value="Genomic_DNA"/>
</dbReference>
<dbReference type="PANTHER" id="PTHR34857:SF2">
    <property type="entry name" value="SLL0384 PROTEIN"/>
    <property type="match status" value="1"/>
</dbReference>
<organism evidence="8 9">
    <name type="scientific">Thalassospira lohafexi</name>
    <dbReference type="NCBI Taxonomy" id="744227"/>
    <lineage>
        <taxon>Bacteria</taxon>
        <taxon>Pseudomonadati</taxon>
        <taxon>Pseudomonadota</taxon>
        <taxon>Alphaproteobacteria</taxon>
        <taxon>Rhodospirillales</taxon>
        <taxon>Thalassospiraceae</taxon>
        <taxon>Thalassospira</taxon>
    </lineage>
</organism>
<evidence type="ECO:0000256" key="3">
    <source>
        <dbReference type="ARBA" id="ARBA00022475"/>
    </source>
</evidence>
<name>A0A2N3L935_9PROT</name>
<evidence type="ECO:0000256" key="7">
    <source>
        <dbReference type="SAM" id="Phobius"/>
    </source>
</evidence>
<dbReference type="Pfam" id="PF02361">
    <property type="entry name" value="CbiQ"/>
    <property type="match status" value="1"/>
</dbReference>
<feature type="transmembrane region" description="Helical" evidence="7">
    <location>
        <begin position="77"/>
        <end position="93"/>
    </location>
</feature>
<dbReference type="PANTHER" id="PTHR34857">
    <property type="entry name" value="SLL0384 PROTEIN"/>
    <property type="match status" value="1"/>
</dbReference>
<dbReference type="NCBIfam" id="TIGR02454">
    <property type="entry name" value="ECF_T_CbiQ"/>
    <property type="match status" value="1"/>
</dbReference>
<comment type="caution">
    <text evidence="8">The sequence shown here is derived from an EMBL/GenBank/DDBJ whole genome shotgun (WGS) entry which is preliminary data.</text>
</comment>
<keyword evidence="6 7" id="KW-0472">Membrane</keyword>
<proteinExistence type="inferred from homology"/>
<dbReference type="AlphaFoldDB" id="A0A2N3L935"/>
<evidence type="ECO:0000256" key="2">
    <source>
        <dbReference type="ARBA" id="ARBA00008564"/>
    </source>
</evidence>
<sequence>MSHLFGHDQPLGVQASGGTAPSFVGSFDPRVRVATAGLFAVMVVALHQVEFAFGAFLLALGTVFLTDLPLRLTLKRMAAMDGFIIVMLVMLPFTTPGTPMFSLLGADASKEGLMHAVLIGVRANAVVLMMLSLLSGLSPVALGHTLYRLKCPAALVHLMMFTVRYISVLHDEYHRLRMAMKLRGFRARNTFHTYRSIGYLFGMLLVRSLERAERVLEAMKCRGFSGHFPMIDHLEFKVRDGMLAVGFGVMIGALVLLDRMYVFAY</sequence>
<evidence type="ECO:0000256" key="4">
    <source>
        <dbReference type="ARBA" id="ARBA00022692"/>
    </source>
</evidence>
<evidence type="ECO:0000313" key="8">
    <source>
        <dbReference type="EMBL" id="PKR59351.1"/>
    </source>
</evidence>
<dbReference type="CDD" id="cd16914">
    <property type="entry name" value="EcfT"/>
    <property type="match status" value="1"/>
</dbReference>
<reference evidence="8 9" key="1">
    <citation type="submission" date="2017-09" db="EMBL/GenBank/DDBJ databases">
        <title>Biodiversity and function of Thalassospira species in the particle-attached aromatic-hydrocarbon-degrading consortia from the surface seawater of the China South Sea.</title>
        <authorList>
            <person name="Dong C."/>
            <person name="Lai Q."/>
            <person name="Shao Z."/>
        </authorList>
    </citation>
    <scope>NUCLEOTIDE SEQUENCE [LARGE SCALE GENOMIC DNA]</scope>
    <source>
        <strain evidence="8 9">139Z-12</strain>
    </source>
</reference>
<feature type="transmembrane region" description="Helical" evidence="7">
    <location>
        <begin position="36"/>
        <end position="65"/>
    </location>
</feature>
<dbReference type="InterPro" id="IPR012809">
    <property type="entry name" value="ECF_CbiQ"/>
</dbReference>
<keyword evidence="3" id="KW-1003">Cell membrane</keyword>
<dbReference type="Proteomes" id="UP000233332">
    <property type="component" value="Unassembled WGS sequence"/>
</dbReference>
<protein>
    <submittedName>
        <fullName evidence="8">Cobalt ECF transporter T component CbiQ</fullName>
    </submittedName>
</protein>
<keyword evidence="4 7" id="KW-0812">Transmembrane</keyword>
<evidence type="ECO:0000256" key="5">
    <source>
        <dbReference type="ARBA" id="ARBA00022989"/>
    </source>
</evidence>
<comment type="similarity">
    <text evidence="2">Belongs to the CbiQ family.</text>
</comment>
<keyword evidence="5 7" id="KW-1133">Transmembrane helix</keyword>
<dbReference type="InterPro" id="IPR003339">
    <property type="entry name" value="ABC/ECF_trnsptr_transmembrane"/>
</dbReference>
<dbReference type="InterPro" id="IPR051611">
    <property type="entry name" value="ECF_transporter_component"/>
</dbReference>
<feature type="transmembrane region" description="Helical" evidence="7">
    <location>
        <begin position="243"/>
        <end position="264"/>
    </location>
</feature>
<evidence type="ECO:0000256" key="6">
    <source>
        <dbReference type="ARBA" id="ARBA00023136"/>
    </source>
</evidence>
<dbReference type="GO" id="GO:0043190">
    <property type="term" value="C:ATP-binding cassette (ABC) transporter complex"/>
    <property type="evidence" value="ECO:0007669"/>
    <property type="project" value="InterPro"/>
</dbReference>
<dbReference type="RefSeq" id="WP_101300338.1">
    <property type="nucleotide sequence ID" value="NZ_NXGX01000002.1"/>
</dbReference>
<dbReference type="GO" id="GO:0006824">
    <property type="term" value="P:cobalt ion transport"/>
    <property type="evidence" value="ECO:0007669"/>
    <property type="project" value="InterPro"/>
</dbReference>
<evidence type="ECO:0000313" key="9">
    <source>
        <dbReference type="Proteomes" id="UP000233332"/>
    </source>
</evidence>
<feature type="transmembrane region" description="Helical" evidence="7">
    <location>
        <begin position="113"/>
        <end position="137"/>
    </location>
</feature>
<keyword evidence="9" id="KW-1185">Reference proteome</keyword>